<dbReference type="Proteomes" id="UP000280444">
    <property type="component" value="Unassembled WGS sequence"/>
</dbReference>
<dbReference type="EMBL" id="RQZF01000015">
    <property type="protein sequence ID" value="RRC94473.1"/>
    <property type="molecule type" value="Genomic_DNA"/>
</dbReference>
<name>A0A3P1SB35_9ACTO</name>
<keyword evidence="2" id="KW-0378">Hydrolase</keyword>
<dbReference type="Gene3D" id="3.40.50.1820">
    <property type="entry name" value="alpha/beta hydrolase"/>
    <property type="match status" value="1"/>
</dbReference>
<feature type="domain" description="AB hydrolase-1" evidence="1">
    <location>
        <begin position="45"/>
        <end position="208"/>
    </location>
</feature>
<reference evidence="2 3" key="1">
    <citation type="submission" date="2018-11" db="EMBL/GenBank/DDBJ databases">
        <title>Genomes From Bacteria Associated with the Canine Oral Cavity: a Test Case for Automated Genome-Based Taxonomic Assignment.</title>
        <authorList>
            <person name="Coil D.A."/>
            <person name="Jospin G."/>
            <person name="Darling A.E."/>
            <person name="Wallis C."/>
            <person name="Davis I.J."/>
            <person name="Harris S."/>
            <person name="Eisen J.A."/>
            <person name="Holcombe L.J."/>
            <person name="O'Flynn C."/>
        </authorList>
    </citation>
    <scope>NUCLEOTIDE SEQUENCE [LARGE SCALE GENOMIC DNA]</scope>
    <source>
        <strain evidence="2 3">OH770</strain>
    </source>
</reference>
<dbReference type="AlphaFoldDB" id="A0A3P1SB35"/>
<dbReference type="RefSeq" id="WP_124872339.1">
    <property type="nucleotide sequence ID" value="NZ_RQZF01000015.1"/>
</dbReference>
<evidence type="ECO:0000313" key="2">
    <source>
        <dbReference type="EMBL" id="RRC94473.1"/>
    </source>
</evidence>
<dbReference type="SUPFAM" id="SSF53474">
    <property type="entry name" value="alpha/beta-Hydrolases"/>
    <property type="match status" value="1"/>
</dbReference>
<dbReference type="GO" id="GO:0016787">
    <property type="term" value="F:hydrolase activity"/>
    <property type="evidence" value="ECO:0007669"/>
    <property type="project" value="UniProtKB-KW"/>
</dbReference>
<evidence type="ECO:0000313" key="3">
    <source>
        <dbReference type="Proteomes" id="UP000280444"/>
    </source>
</evidence>
<keyword evidence="3" id="KW-1185">Reference proteome</keyword>
<gene>
    <name evidence="2" type="ORF">EII11_10015</name>
</gene>
<proteinExistence type="predicted"/>
<dbReference type="Pfam" id="PF12697">
    <property type="entry name" value="Abhydrolase_6"/>
    <property type="match status" value="1"/>
</dbReference>
<dbReference type="InterPro" id="IPR029058">
    <property type="entry name" value="AB_hydrolase_fold"/>
</dbReference>
<accession>A0A3P1SB35</accession>
<dbReference type="InterPro" id="IPR000073">
    <property type="entry name" value="AB_hydrolase_1"/>
</dbReference>
<comment type="caution">
    <text evidence="2">The sequence shown here is derived from an EMBL/GenBank/DDBJ whole genome shotgun (WGS) entry which is preliminary data.</text>
</comment>
<evidence type="ECO:0000259" key="1">
    <source>
        <dbReference type="Pfam" id="PF12697"/>
    </source>
</evidence>
<sequence length="256" mass="27513">MSEITILTPRGVELSATFINPVDTGDAAVLFSHSVLADRRSIGHFRKLAAAYRGAGYATLEFDYSGHGLSSDDVIVLASQVEDIKAASGWLADQGFTRQIIHAHSFGVHAALAAHLPAVRTHILCGAALQPISFDWEAIFSEQQLDDLETRGATDIPDDSPGPRTHFTISKQTLADLSLTDTSELLGNLEHPVLVVHDADDAEMGLVEVTQEAFPLLPAGSRVEVVRDESLSADETPTTLIEAALSWAKLQVPVVR</sequence>
<organism evidence="2 3">
    <name type="scientific">Schaalia canis</name>
    <dbReference type="NCBI Taxonomy" id="100469"/>
    <lineage>
        <taxon>Bacteria</taxon>
        <taxon>Bacillati</taxon>
        <taxon>Actinomycetota</taxon>
        <taxon>Actinomycetes</taxon>
        <taxon>Actinomycetales</taxon>
        <taxon>Actinomycetaceae</taxon>
        <taxon>Schaalia</taxon>
    </lineage>
</organism>
<dbReference type="OrthoDB" id="9780269at2"/>
<protein>
    <submittedName>
        <fullName evidence="2">Alpha/beta hydrolase</fullName>
    </submittedName>
</protein>